<evidence type="ECO:0000256" key="1">
    <source>
        <dbReference type="SAM" id="MobiDB-lite"/>
    </source>
</evidence>
<dbReference type="Proteomes" id="UP000429607">
    <property type="component" value="Unassembled WGS sequence"/>
</dbReference>
<feature type="region of interest" description="Disordered" evidence="1">
    <location>
        <begin position="318"/>
        <end position="346"/>
    </location>
</feature>
<reference evidence="3 4" key="1">
    <citation type="submission" date="2018-09" db="EMBL/GenBank/DDBJ databases">
        <title>Genomic investigation of the strawberry pathogen Phytophthora fragariae indicates pathogenicity is determined by transcriptional variation in three key races.</title>
        <authorList>
            <person name="Adams T.M."/>
            <person name="Armitage A.D."/>
            <person name="Sobczyk M.K."/>
            <person name="Bates H.J."/>
            <person name="Dunwell J.M."/>
            <person name="Nellist C.F."/>
            <person name="Harrison R.J."/>
        </authorList>
    </citation>
    <scope>NUCLEOTIDE SEQUENCE [LARGE SCALE GENOMIC DNA]</scope>
    <source>
        <strain evidence="3 4">SCRP249</strain>
    </source>
</reference>
<dbReference type="EMBL" id="QXFV01003040">
    <property type="protein sequence ID" value="KAE8980565.1"/>
    <property type="molecule type" value="Genomic_DNA"/>
</dbReference>
<feature type="compositionally biased region" description="Polar residues" evidence="1">
    <location>
        <begin position="1"/>
        <end position="18"/>
    </location>
</feature>
<feature type="region of interest" description="Disordered" evidence="1">
    <location>
        <begin position="216"/>
        <end position="269"/>
    </location>
</feature>
<name>A0A6A3IJ31_9STRA</name>
<gene>
    <name evidence="3" type="ORF">PR001_g24243</name>
</gene>
<feature type="compositionally biased region" description="Polar residues" evidence="1">
    <location>
        <begin position="217"/>
        <end position="232"/>
    </location>
</feature>
<proteinExistence type="predicted"/>
<comment type="caution">
    <text evidence="3">The sequence shown here is derived from an EMBL/GenBank/DDBJ whole genome shotgun (WGS) entry which is preliminary data.</text>
</comment>
<sequence length="574" mass="63192">MVPRPGSTTSNDGLTIQEASEAGHGASDDQEGYEEQFAVPDAAPDEGAAKGRDASRSPTGRKPAKADDQQPPTAKAATKRKSPKMRKKKEPRALDSAEESLSKPQGKDTGRQYTGEEVRYVVARTELFRVLEQDPILVFLEPMLMSNFTGPFVAPDFDSLTSVTHAAPTLFQMLRDAGFVLGAFEIERLCDWDLRFWLRAIRVVQEPLTILAGSAKQDATNPATGQGASSLTAGPAGASTAMPSPPPQYQSRVDSDSSCESPKRMLMNRSPRVMQLSATSVRTEVTKSFESAIPKGLEEDILKLMQTTMMRTPRVVTATVPTAPNPPTNRARRRSGRQRMSPWNIGTSGTAAAISTATVGVGLTRVRLSASSELKEFSGRDASEEKARLWLNRLKSAARRDGMTGEEVCGQFSDLMSGPARQWYHQLPKKVKKSWAELMEQFRVQYCGKGVSMASRYYHATQRPDETPLDYLYRLSVAGLRANIPYANGTTEEKREHVEHFIRTLSSQEADLASRFTLMEVADSVVLEKKLRARQRGLVHQKKTLFGSNKFRAGRDRFEAMLSHESAEAASPSG</sequence>
<dbReference type="InterPro" id="IPR005162">
    <property type="entry name" value="Retrotrans_gag_dom"/>
</dbReference>
<dbReference type="AlphaFoldDB" id="A0A6A3IJ31"/>
<evidence type="ECO:0000313" key="3">
    <source>
        <dbReference type="EMBL" id="KAE8980565.1"/>
    </source>
</evidence>
<evidence type="ECO:0000313" key="4">
    <source>
        <dbReference type="Proteomes" id="UP000429607"/>
    </source>
</evidence>
<dbReference type="Pfam" id="PF03732">
    <property type="entry name" value="Retrotrans_gag"/>
    <property type="match status" value="1"/>
</dbReference>
<evidence type="ECO:0000259" key="2">
    <source>
        <dbReference type="Pfam" id="PF03732"/>
    </source>
</evidence>
<organism evidence="3 4">
    <name type="scientific">Phytophthora rubi</name>
    <dbReference type="NCBI Taxonomy" id="129364"/>
    <lineage>
        <taxon>Eukaryota</taxon>
        <taxon>Sar</taxon>
        <taxon>Stramenopiles</taxon>
        <taxon>Oomycota</taxon>
        <taxon>Peronosporomycetes</taxon>
        <taxon>Peronosporales</taxon>
        <taxon>Peronosporaceae</taxon>
        <taxon>Phytophthora</taxon>
    </lineage>
</organism>
<feature type="region of interest" description="Disordered" evidence="1">
    <location>
        <begin position="1"/>
        <end position="112"/>
    </location>
</feature>
<feature type="compositionally biased region" description="Basic residues" evidence="1">
    <location>
        <begin position="77"/>
        <end position="90"/>
    </location>
</feature>
<accession>A0A6A3IJ31</accession>
<feature type="compositionally biased region" description="Polar residues" evidence="1">
    <location>
        <begin position="249"/>
        <end position="260"/>
    </location>
</feature>
<feature type="domain" description="Retrotransposon gag" evidence="2">
    <location>
        <begin position="415"/>
        <end position="481"/>
    </location>
</feature>
<protein>
    <recommendedName>
        <fullName evidence="2">Retrotransposon gag domain-containing protein</fullName>
    </recommendedName>
</protein>